<keyword evidence="11" id="KW-1185">Reference proteome</keyword>
<feature type="domain" description="Ubiquitin-like" evidence="8">
    <location>
        <begin position="568"/>
        <end position="655"/>
    </location>
</feature>
<dbReference type="InParanoid" id="A0A1X2HW33"/>
<dbReference type="CDD" id="cd01800">
    <property type="entry name" value="Ubl_SF3a120"/>
    <property type="match status" value="1"/>
</dbReference>
<dbReference type="GO" id="GO:0005686">
    <property type="term" value="C:U2 snRNP"/>
    <property type="evidence" value="ECO:0007669"/>
    <property type="project" value="TreeGrafter"/>
</dbReference>
<dbReference type="PANTHER" id="PTHR15316">
    <property type="entry name" value="SPLICEOSOME ASSOCIATED PROTEIN 114/SWAP SPLICING FACTOR-RELATED"/>
    <property type="match status" value="1"/>
</dbReference>
<feature type="compositionally biased region" description="Pro residues" evidence="7">
    <location>
        <begin position="524"/>
        <end position="534"/>
    </location>
</feature>
<organism evidence="10 11">
    <name type="scientific">Syncephalastrum racemosum</name>
    <name type="common">Filamentous fungus</name>
    <dbReference type="NCBI Taxonomy" id="13706"/>
    <lineage>
        <taxon>Eukaryota</taxon>
        <taxon>Fungi</taxon>
        <taxon>Fungi incertae sedis</taxon>
        <taxon>Mucoromycota</taxon>
        <taxon>Mucoromycotina</taxon>
        <taxon>Mucoromycetes</taxon>
        <taxon>Mucorales</taxon>
        <taxon>Syncephalastraceae</taxon>
        <taxon>Syncephalastrum</taxon>
    </lineage>
</organism>
<dbReference type="InterPro" id="IPR000061">
    <property type="entry name" value="Surp"/>
</dbReference>
<dbReference type="PANTHER" id="PTHR15316:SF1">
    <property type="entry name" value="SPLICING FACTOR 3A SUBUNIT 1"/>
    <property type="match status" value="1"/>
</dbReference>
<protein>
    <submittedName>
        <fullName evidence="10">Pre-mRNA splicing factor PRP21 like protein-domain-containing protein</fullName>
    </submittedName>
</protein>
<gene>
    <name evidence="10" type="ORF">BCR43DRAFT_451350</name>
</gene>
<dbReference type="PROSITE" id="PS50053">
    <property type="entry name" value="UBIQUITIN_2"/>
    <property type="match status" value="1"/>
</dbReference>
<feature type="compositionally biased region" description="Low complexity" evidence="7">
    <location>
        <begin position="508"/>
        <end position="519"/>
    </location>
</feature>
<dbReference type="InterPro" id="IPR022030">
    <property type="entry name" value="SF3A1_dom"/>
</dbReference>
<dbReference type="InterPro" id="IPR045146">
    <property type="entry name" value="SF3A1"/>
</dbReference>
<dbReference type="Gene3D" id="3.10.20.90">
    <property type="entry name" value="Phosphatidylinositol 3-kinase Catalytic Subunit, Chain A, domain 1"/>
    <property type="match status" value="1"/>
</dbReference>
<reference evidence="10 11" key="1">
    <citation type="submission" date="2016-07" db="EMBL/GenBank/DDBJ databases">
        <title>Pervasive Adenine N6-methylation of Active Genes in Fungi.</title>
        <authorList>
            <consortium name="DOE Joint Genome Institute"/>
            <person name="Mondo S.J."/>
            <person name="Dannebaum R.O."/>
            <person name="Kuo R.C."/>
            <person name="Labutti K."/>
            <person name="Haridas S."/>
            <person name="Kuo A."/>
            <person name="Salamov A."/>
            <person name="Ahrendt S.R."/>
            <person name="Lipzen A."/>
            <person name="Sullivan W."/>
            <person name="Andreopoulos W.B."/>
            <person name="Clum A."/>
            <person name="Lindquist E."/>
            <person name="Daum C."/>
            <person name="Ramamoorthy G.K."/>
            <person name="Gryganskyi A."/>
            <person name="Culley D."/>
            <person name="Magnuson J.K."/>
            <person name="James T.Y."/>
            <person name="O'Malley M.A."/>
            <person name="Stajich J.E."/>
            <person name="Spatafora J.W."/>
            <person name="Visel A."/>
            <person name="Grigoriev I.V."/>
        </authorList>
    </citation>
    <scope>NUCLEOTIDE SEQUENCE [LARGE SCALE GENOMIC DNA]</scope>
    <source>
        <strain evidence="10 11">NRRL 2496</strain>
    </source>
</reference>
<evidence type="ECO:0000256" key="1">
    <source>
        <dbReference type="ARBA" id="ARBA00004123"/>
    </source>
</evidence>
<dbReference type="SMART" id="SM00213">
    <property type="entry name" value="UBQ"/>
    <property type="match status" value="1"/>
</dbReference>
<dbReference type="GO" id="GO:0071013">
    <property type="term" value="C:catalytic step 2 spliceosome"/>
    <property type="evidence" value="ECO:0007669"/>
    <property type="project" value="TreeGrafter"/>
</dbReference>
<feature type="region of interest" description="Disordered" evidence="7">
    <location>
        <begin position="1"/>
        <end position="24"/>
    </location>
</feature>
<evidence type="ECO:0000259" key="8">
    <source>
        <dbReference type="PROSITE" id="PS50053"/>
    </source>
</evidence>
<dbReference type="InterPro" id="IPR029071">
    <property type="entry name" value="Ubiquitin-like_domsf"/>
</dbReference>
<evidence type="ECO:0000313" key="11">
    <source>
        <dbReference type="Proteomes" id="UP000242180"/>
    </source>
</evidence>
<dbReference type="GO" id="GO:0000381">
    <property type="term" value="P:regulation of alternative mRNA splicing, via spliceosome"/>
    <property type="evidence" value="ECO:0007669"/>
    <property type="project" value="TreeGrafter"/>
</dbReference>
<evidence type="ECO:0000256" key="4">
    <source>
        <dbReference type="ARBA" id="ARBA00022737"/>
    </source>
</evidence>
<dbReference type="FunFam" id="1.10.10.790:FF:000001">
    <property type="entry name" value="Splicing factor 3a, subunit 1"/>
    <property type="match status" value="1"/>
</dbReference>
<keyword evidence="5" id="KW-0508">mRNA splicing</keyword>
<evidence type="ECO:0000256" key="7">
    <source>
        <dbReference type="SAM" id="MobiDB-lite"/>
    </source>
</evidence>
<keyword evidence="6" id="KW-0539">Nucleus</keyword>
<dbReference type="InterPro" id="IPR035967">
    <property type="entry name" value="SWAP/Surp_sf"/>
</dbReference>
<dbReference type="OrthoDB" id="447637at2759"/>
<dbReference type="GO" id="GO:0003723">
    <property type="term" value="F:RNA binding"/>
    <property type="evidence" value="ECO:0007669"/>
    <property type="project" value="InterPro"/>
</dbReference>
<evidence type="ECO:0000256" key="5">
    <source>
        <dbReference type="ARBA" id="ARBA00023187"/>
    </source>
</evidence>
<dbReference type="SMART" id="SM00648">
    <property type="entry name" value="SWAP"/>
    <property type="match status" value="2"/>
</dbReference>
<dbReference type="SUPFAM" id="SSF54236">
    <property type="entry name" value="Ubiquitin-like"/>
    <property type="match status" value="1"/>
</dbReference>
<dbReference type="EMBL" id="MCGN01000001">
    <property type="protein sequence ID" value="ORZ03776.1"/>
    <property type="molecule type" value="Genomic_DNA"/>
</dbReference>
<dbReference type="FunCoup" id="A0A1X2HW33">
    <property type="interactions" value="824"/>
</dbReference>
<feature type="domain" description="SURP motif" evidence="9">
    <location>
        <begin position="33"/>
        <end position="75"/>
    </location>
</feature>
<evidence type="ECO:0000256" key="3">
    <source>
        <dbReference type="ARBA" id="ARBA00022728"/>
    </source>
</evidence>
<dbReference type="SUPFAM" id="SSF109905">
    <property type="entry name" value="Surp module (SWAP domain)"/>
    <property type="match status" value="2"/>
</dbReference>
<comment type="subcellular location">
    <subcellularLocation>
        <location evidence="1">Nucleus</location>
    </subcellularLocation>
</comment>
<dbReference type="Gene3D" id="1.10.10.790">
    <property type="entry name" value="Surp module"/>
    <property type="match status" value="2"/>
</dbReference>
<keyword evidence="3" id="KW-0747">Spliceosome</keyword>
<feature type="domain" description="SURP motif" evidence="9">
    <location>
        <begin position="130"/>
        <end position="172"/>
    </location>
</feature>
<evidence type="ECO:0000313" key="10">
    <source>
        <dbReference type="EMBL" id="ORZ03776.1"/>
    </source>
</evidence>
<evidence type="ECO:0000256" key="6">
    <source>
        <dbReference type="ARBA" id="ARBA00023242"/>
    </source>
</evidence>
<feature type="compositionally biased region" description="Pro residues" evidence="7">
    <location>
        <begin position="496"/>
        <end position="507"/>
    </location>
</feature>
<dbReference type="InterPro" id="IPR000626">
    <property type="entry name" value="Ubiquitin-like_dom"/>
</dbReference>
<comment type="caution">
    <text evidence="10">The sequence shown here is derived from an EMBL/GenBank/DDBJ whole genome shotgun (WGS) entry which is preliminary data.</text>
</comment>
<feature type="compositionally biased region" description="Basic and acidic residues" evidence="7">
    <location>
        <begin position="432"/>
        <end position="442"/>
    </location>
</feature>
<feature type="compositionally biased region" description="Basic and acidic residues" evidence="7">
    <location>
        <begin position="537"/>
        <end position="556"/>
    </location>
</feature>
<dbReference type="GO" id="GO:0045292">
    <property type="term" value="P:mRNA cis splicing, via spliceosome"/>
    <property type="evidence" value="ECO:0007669"/>
    <property type="project" value="InterPro"/>
</dbReference>
<dbReference type="FunFam" id="1.10.10.790:FF:000002">
    <property type="entry name" value="Splicing factor 3A subunit 1"/>
    <property type="match status" value="1"/>
</dbReference>
<dbReference type="InterPro" id="IPR035563">
    <property type="entry name" value="SF3As1_ubi"/>
</dbReference>
<dbReference type="Proteomes" id="UP000242180">
    <property type="component" value="Unassembled WGS sequence"/>
</dbReference>
<dbReference type="GO" id="GO:0071004">
    <property type="term" value="C:U2-type prespliceosome"/>
    <property type="evidence" value="ECO:0007669"/>
    <property type="project" value="TreeGrafter"/>
</dbReference>
<proteinExistence type="predicted"/>
<feature type="region of interest" description="Disordered" evidence="7">
    <location>
        <begin position="432"/>
        <end position="562"/>
    </location>
</feature>
<keyword evidence="4" id="KW-0677">Repeat</keyword>
<name>A0A1X2HW33_SYNRA</name>
<evidence type="ECO:0000259" key="9">
    <source>
        <dbReference type="PROSITE" id="PS50128"/>
    </source>
</evidence>
<keyword evidence="2" id="KW-0507">mRNA processing</keyword>
<dbReference type="Pfam" id="PF12230">
    <property type="entry name" value="PRP21_like_P"/>
    <property type="match status" value="1"/>
</dbReference>
<sequence length="656" mass="74323">MASVAVQPPNGSSSPAENKPVGIIYPPPNIRETVDKAAEFLANKGPELEDRIRENEKHNPKFCFLNPTDPYHAYYQYRLNEVREGKASSKKAAKKESTEEPMEEETAPKEPEPFEFLADMPAVSAQDLDIMKLTAQFAARNGRQFINQLAQRESRNYQFDFLRPSHSYFPYFTELVKQYGKVLVPADDMKQRLQKTVDNRYWLLDRVNERAKWVSWQKAEEKKRRDEEEKERVAYASIDWHDFVVVETVEFTAADEQQDLPPPMSLSELENMTLAQKRANVIADEPEEKPGDAEMDIDDVDMEEESDQEEEEPKAQPAPQQPPQPPANFKVRTDYKPKVLGAVQNKNEPTQICPRCGEAIPVSEMDEHMRIELLDPKWKEQKLAAEAKHKDSNLLQEGTDVAKILKNFSGYRSDIFGQEETEIGKKIHEAEEEAKKRERVTWDGHTASINLATQRAQQQQQNMSIEEQIAQIQREKGFVPDALGPRLPTDTSSPFPYQPSPPQPPPAAAAAAAYSSPAQNMYTPPQPVPVPMPPIHYEARRPDDMSDPDAKRPRVEEAEESQEWVATVTLTIQTPSLPDKPEWQLNGQTITLSGLPLSTLISTVKDRITSQLGMPAGKQKLTTVTNMVLNNSKSLEFYNITDGTHLVLGLKDKGKK</sequence>
<feature type="region of interest" description="Disordered" evidence="7">
    <location>
        <begin position="281"/>
        <end position="354"/>
    </location>
</feature>
<accession>A0A1X2HW33</accession>
<feature type="compositionally biased region" description="Polar residues" evidence="7">
    <location>
        <begin position="447"/>
        <end position="456"/>
    </location>
</feature>
<dbReference type="Pfam" id="PF01805">
    <property type="entry name" value="Surp"/>
    <property type="match status" value="2"/>
</dbReference>
<feature type="compositionally biased region" description="Acidic residues" evidence="7">
    <location>
        <begin position="293"/>
        <end position="312"/>
    </location>
</feature>
<evidence type="ECO:0000256" key="2">
    <source>
        <dbReference type="ARBA" id="ARBA00022664"/>
    </source>
</evidence>
<dbReference type="PROSITE" id="PS50128">
    <property type="entry name" value="SURP"/>
    <property type="match status" value="2"/>
</dbReference>
<feature type="region of interest" description="Disordered" evidence="7">
    <location>
        <begin position="85"/>
        <end position="111"/>
    </location>
</feature>
<dbReference type="OMA" id="VKYQEQQ"/>
<dbReference type="AlphaFoldDB" id="A0A1X2HW33"/>
<dbReference type="STRING" id="13706.A0A1X2HW33"/>